<dbReference type="PROSITE" id="PS51388">
    <property type="entry name" value="GED"/>
    <property type="match status" value="1"/>
</dbReference>
<evidence type="ECO:0000313" key="2">
    <source>
        <dbReference type="EMBL" id="OKP14087.1"/>
    </source>
</evidence>
<proteinExistence type="predicted"/>
<dbReference type="GO" id="GO:0006897">
    <property type="term" value="P:endocytosis"/>
    <property type="evidence" value="ECO:0007669"/>
    <property type="project" value="TreeGrafter"/>
</dbReference>
<organism evidence="2 3">
    <name type="scientific">Penicillium subrubescens</name>
    <dbReference type="NCBI Taxonomy" id="1316194"/>
    <lineage>
        <taxon>Eukaryota</taxon>
        <taxon>Fungi</taxon>
        <taxon>Dikarya</taxon>
        <taxon>Ascomycota</taxon>
        <taxon>Pezizomycotina</taxon>
        <taxon>Eurotiomycetes</taxon>
        <taxon>Eurotiomycetidae</taxon>
        <taxon>Eurotiales</taxon>
        <taxon>Aspergillaceae</taxon>
        <taxon>Penicillium</taxon>
    </lineage>
</organism>
<dbReference type="InterPro" id="IPR022812">
    <property type="entry name" value="Dynamin"/>
</dbReference>
<dbReference type="EMBL" id="MNBE01000119">
    <property type="protein sequence ID" value="OKP14087.1"/>
    <property type="molecule type" value="Genomic_DNA"/>
</dbReference>
<dbReference type="STRING" id="1316194.A0A1Q5UNM9"/>
<sequence>MGVRSSQAPNAPAFAADALGLEVVGNTGLHLTLVDLPGLISVSEDPNDIDMVKTLVNTYLKSSRTIILAVIPASSDAETQAIIKRARRFDKEDNVCRQVIERHVLSPLASIFDPTVVSGYSDEDLLHLAAESPQTSRCRVEAIQVQKNLKQALQELSL</sequence>
<dbReference type="PANTHER" id="PTHR11566">
    <property type="entry name" value="DYNAMIN"/>
    <property type="match status" value="1"/>
</dbReference>
<evidence type="ECO:0000259" key="1">
    <source>
        <dbReference type="PROSITE" id="PS51388"/>
    </source>
</evidence>
<dbReference type="Pfam" id="PF00350">
    <property type="entry name" value="Dynamin_N"/>
    <property type="match status" value="1"/>
</dbReference>
<dbReference type="GO" id="GO:0016559">
    <property type="term" value="P:peroxisome fission"/>
    <property type="evidence" value="ECO:0007669"/>
    <property type="project" value="TreeGrafter"/>
</dbReference>
<dbReference type="GO" id="GO:0016020">
    <property type="term" value="C:membrane"/>
    <property type="evidence" value="ECO:0007669"/>
    <property type="project" value="TreeGrafter"/>
</dbReference>
<dbReference type="GO" id="GO:0008017">
    <property type="term" value="F:microtubule binding"/>
    <property type="evidence" value="ECO:0007669"/>
    <property type="project" value="TreeGrafter"/>
</dbReference>
<evidence type="ECO:0000313" key="3">
    <source>
        <dbReference type="Proteomes" id="UP000186955"/>
    </source>
</evidence>
<name>A0A1Q5UNM9_9EURO</name>
<keyword evidence="3" id="KW-1185">Reference proteome</keyword>
<dbReference type="InterPro" id="IPR027417">
    <property type="entry name" value="P-loop_NTPase"/>
</dbReference>
<accession>A0A1Q5UNM9</accession>
<dbReference type="AlphaFoldDB" id="A0A1Q5UNM9"/>
<dbReference type="GO" id="GO:0005739">
    <property type="term" value="C:mitochondrion"/>
    <property type="evidence" value="ECO:0007669"/>
    <property type="project" value="TreeGrafter"/>
</dbReference>
<reference evidence="2 3" key="1">
    <citation type="submission" date="2016-10" db="EMBL/GenBank/DDBJ databases">
        <title>Genome sequence of the ascomycete fungus Penicillium subrubescens.</title>
        <authorList>
            <person name="De Vries R.P."/>
            <person name="Peng M."/>
            <person name="Dilokpimol A."/>
            <person name="Hilden K."/>
            <person name="Makela M.R."/>
            <person name="Grigoriev I."/>
            <person name="Riley R."/>
            <person name="Granchi Z."/>
        </authorList>
    </citation>
    <scope>NUCLEOTIDE SEQUENCE [LARGE SCALE GENOMIC DNA]</scope>
    <source>
        <strain evidence="2 3">CBS 132785</strain>
    </source>
</reference>
<gene>
    <name evidence="2" type="ORF">PENSUB_193</name>
</gene>
<dbReference type="SUPFAM" id="SSF52540">
    <property type="entry name" value="P-loop containing nucleoside triphosphate hydrolases"/>
    <property type="match status" value="1"/>
</dbReference>
<dbReference type="GO" id="GO:0003924">
    <property type="term" value="F:GTPase activity"/>
    <property type="evidence" value="ECO:0007669"/>
    <property type="project" value="TreeGrafter"/>
</dbReference>
<dbReference type="GO" id="GO:0048312">
    <property type="term" value="P:intracellular distribution of mitochondria"/>
    <property type="evidence" value="ECO:0007669"/>
    <property type="project" value="TreeGrafter"/>
</dbReference>
<dbReference type="GO" id="GO:0000266">
    <property type="term" value="P:mitochondrial fission"/>
    <property type="evidence" value="ECO:0007669"/>
    <property type="project" value="TreeGrafter"/>
</dbReference>
<comment type="caution">
    <text evidence="2">The sequence shown here is derived from an EMBL/GenBank/DDBJ whole genome shotgun (WGS) entry which is preliminary data.</text>
</comment>
<dbReference type="PANTHER" id="PTHR11566:SF21">
    <property type="entry name" value="DYNAMIN RELATED PROTEIN 1, ISOFORM A"/>
    <property type="match status" value="1"/>
</dbReference>
<protein>
    <recommendedName>
        <fullName evidence="1">GED domain-containing protein</fullName>
    </recommendedName>
</protein>
<dbReference type="Gene3D" id="3.40.50.300">
    <property type="entry name" value="P-loop containing nucleotide triphosphate hydrolases"/>
    <property type="match status" value="1"/>
</dbReference>
<dbReference type="Proteomes" id="UP000186955">
    <property type="component" value="Unassembled WGS sequence"/>
</dbReference>
<feature type="domain" description="GED" evidence="1">
    <location>
        <begin position="49"/>
        <end position="158"/>
    </location>
</feature>
<dbReference type="InterPro" id="IPR020850">
    <property type="entry name" value="GED_dom"/>
</dbReference>
<dbReference type="GO" id="GO:0005874">
    <property type="term" value="C:microtubule"/>
    <property type="evidence" value="ECO:0007669"/>
    <property type="project" value="TreeGrafter"/>
</dbReference>
<dbReference type="InterPro" id="IPR045063">
    <property type="entry name" value="Dynamin_N"/>
</dbReference>